<evidence type="ECO:0000313" key="2">
    <source>
        <dbReference type="EMBL" id="ROV92683.1"/>
    </source>
</evidence>
<feature type="compositionally biased region" description="Low complexity" evidence="1">
    <location>
        <begin position="15"/>
        <end position="32"/>
    </location>
</feature>
<keyword evidence="3" id="KW-1185">Reference proteome</keyword>
<feature type="region of interest" description="Disordered" evidence="1">
    <location>
        <begin position="193"/>
        <end position="268"/>
    </location>
</feature>
<name>A0A423VNT4_CYTCH</name>
<proteinExistence type="predicted"/>
<gene>
    <name evidence="2" type="ORF">VSDG_06552</name>
</gene>
<dbReference type="OrthoDB" id="3902588at2759"/>
<protein>
    <submittedName>
        <fullName evidence="2">Uncharacterized protein</fullName>
    </submittedName>
</protein>
<dbReference type="Proteomes" id="UP000284375">
    <property type="component" value="Unassembled WGS sequence"/>
</dbReference>
<feature type="compositionally biased region" description="Polar residues" evidence="1">
    <location>
        <begin position="1"/>
        <end position="14"/>
    </location>
</feature>
<feature type="region of interest" description="Disordered" evidence="1">
    <location>
        <begin position="1"/>
        <end position="120"/>
    </location>
</feature>
<reference evidence="2 3" key="1">
    <citation type="submission" date="2015-09" db="EMBL/GenBank/DDBJ databases">
        <title>Host preference determinants of Valsa canker pathogens revealed by comparative genomics.</title>
        <authorList>
            <person name="Yin Z."/>
            <person name="Huang L."/>
        </authorList>
    </citation>
    <scope>NUCLEOTIDE SEQUENCE [LARGE SCALE GENOMIC DNA]</scope>
    <source>
        <strain evidence="2 3">YSFL</strain>
    </source>
</reference>
<feature type="compositionally biased region" description="Polar residues" evidence="1">
    <location>
        <begin position="244"/>
        <end position="257"/>
    </location>
</feature>
<feature type="compositionally biased region" description="Low complexity" evidence="1">
    <location>
        <begin position="56"/>
        <end position="65"/>
    </location>
</feature>
<dbReference type="EMBL" id="LJZO01000036">
    <property type="protein sequence ID" value="ROV92683.1"/>
    <property type="molecule type" value="Genomic_DNA"/>
</dbReference>
<comment type="caution">
    <text evidence="2">The sequence shown here is derived from an EMBL/GenBank/DDBJ whole genome shotgun (WGS) entry which is preliminary data.</text>
</comment>
<feature type="region of interest" description="Disordered" evidence="1">
    <location>
        <begin position="583"/>
        <end position="603"/>
    </location>
</feature>
<feature type="compositionally biased region" description="Acidic residues" evidence="1">
    <location>
        <begin position="77"/>
        <end position="87"/>
    </location>
</feature>
<sequence length="666" mass="73288">MEQYTKDGQQNSQKSGYGSVRSSMSSVDKQFGFFGGKNKRKGLESVKTRSTRAKSTKTQSTASSSLRRSPAVTTQEQEPEPDPEIPPDENTPVPSTAIHQVPTIISPPGSPGLPRKRVSSFSESVFKKWDEGAPCGSLLGCDMANPKPGTKTALTQDLGDGASVITKSIEVTSRYRTAGDVDYLVSETAVFAGDGGKETKDPASPNKQSPWQPPPQIIDASQHLPTVPESPDLDEVRHLAPIISASTTSTNRDFSNSKPRHKPRPRLDAPPIVPASQHYIGNPCLWKAPDNWGYRPTETAISPTEEPEAVLPTGAEEESRLALDLTSMQREATRMLQASPQAILLRLRGDWGSYDLSTPERDDPADQRDQVTTALESALTYKELEMEKKRWMICALRHMDATTDSAGVLSKPKAKPHVQRILALFDNQATASYLAYFNTGIPVYHLSPDPLSRKQYPNIHPMHCPFISASSVSFAKEVYSTVNCLPIASAVPSSEVPSLLGRIHRALARGGSLDMVILDPLPSARSAGPLLRQWLDENLVFNLEQQFRCTNPSRNFPVWLQEARLRARGSVITTTRFQAVVPRGPGAGGERVEGPGDGEDDGEELEMATRKELRAVVGRMLWQDIWGAFVTADRWWWDVPEIVDECVGLETHWEYSIIRACKESDG</sequence>
<organism evidence="2 3">
    <name type="scientific">Cytospora chrysosperma</name>
    <name type="common">Cytospora canker fungus</name>
    <name type="synonym">Sphaeria chrysosperma</name>
    <dbReference type="NCBI Taxonomy" id="252740"/>
    <lineage>
        <taxon>Eukaryota</taxon>
        <taxon>Fungi</taxon>
        <taxon>Dikarya</taxon>
        <taxon>Ascomycota</taxon>
        <taxon>Pezizomycotina</taxon>
        <taxon>Sordariomycetes</taxon>
        <taxon>Sordariomycetidae</taxon>
        <taxon>Diaporthales</taxon>
        <taxon>Cytosporaceae</taxon>
        <taxon>Cytospora</taxon>
    </lineage>
</organism>
<accession>A0A423VNT4</accession>
<dbReference type="AlphaFoldDB" id="A0A423VNT4"/>
<evidence type="ECO:0000313" key="3">
    <source>
        <dbReference type="Proteomes" id="UP000284375"/>
    </source>
</evidence>
<evidence type="ECO:0000256" key="1">
    <source>
        <dbReference type="SAM" id="MobiDB-lite"/>
    </source>
</evidence>